<comment type="caution">
    <text evidence="1">The sequence shown here is derived from an EMBL/GenBank/DDBJ whole genome shotgun (WGS) entry which is preliminary data.</text>
</comment>
<reference evidence="1 2" key="1">
    <citation type="journal article" date="2019" name="Int. J. Syst. Evol. Microbiol.">
        <title>The Global Catalogue of Microorganisms (GCM) 10K type strain sequencing project: providing services to taxonomists for standard genome sequencing and annotation.</title>
        <authorList>
            <consortium name="The Broad Institute Genomics Platform"/>
            <consortium name="The Broad Institute Genome Sequencing Center for Infectious Disease"/>
            <person name="Wu L."/>
            <person name="Ma J."/>
        </authorList>
    </citation>
    <scope>NUCLEOTIDE SEQUENCE [LARGE SCALE GENOMIC DNA]</scope>
    <source>
        <strain evidence="1 2">JCM 16117</strain>
    </source>
</reference>
<proteinExistence type="predicted"/>
<dbReference type="InterPro" id="IPR008792">
    <property type="entry name" value="PQQD"/>
</dbReference>
<accession>A0ABN3DR07</accession>
<evidence type="ECO:0000313" key="2">
    <source>
        <dbReference type="Proteomes" id="UP001500929"/>
    </source>
</evidence>
<dbReference type="EMBL" id="BAAAQY010000007">
    <property type="protein sequence ID" value="GAA2239652.1"/>
    <property type="molecule type" value="Genomic_DNA"/>
</dbReference>
<evidence type="ECO:0000313" key="1">
    <source>
        <dbReference type="EMBL" id="GAA2239652.1"/>
    </source>
</evidence>
<dbReference type="InterPro" id="IPR041881">
    <property type="entry name" value="PqqD_sf"/>
</dbReference>
<name>A0ABN3DR07_9MICO</name>
<protein>
    <recommendedName>
        <fullName evidence="3">PqqD family protein</fullName>
    </recommendedName>
</protein>
<gene>
    <name evidence="1" type="ORF">GCM10009851_26280</name>
</gene>
<dbReference type="Gene3D" id="1.10.10.1150">
    <property type="entry name" value="Coenzyme PQQ synthesis protein D (PqqD)"/>
    <property type="match status" value="1"/>
</dbReference>
<evidence type="ECO:0008006" key="3">
    <source>
        <dbReference type="Google" id="ProtNLM"/>
    </source>
</evidence>
<organism evidence="1 2">
    <name type="scientific">Herbiconiux moechotypicola</name>
    <dbReference type="NCBI Taxonomy" id="637393"/>
    <lineage>
        <taxon>Bacteria</taxon>
        <taxon>Bacillati</taxon>
        <taxon>Actinomycetota</taxon>
        <taxon>Actinomycetes</taxon>
        <taxon>Micrococcales</taxon>
        <taxon>Microbacteriaceae</taxon>
        <taxon>Herbiconiux</taxon>
    </lineage>
</organism>
<dbReference type="Pfam" id="PF05402">
    <property type="entry name" value="PqqD"/>
    <property type="match status" value="1"/>
</dbReference>
<dbReference type="Proteomes" id="UP001500929">
    <property type="component" value="Unassembled WGS sequence"/>
</dbReference>
<keyword evidence="2" id="KW-1185">Reference proteome</keyword>
<sequence length="102" mass="10899">MTATDLIWRHSPDVAWTQSHDRVFLLNLGGPDELPSALEGSGSRIWLELNGKRSVAEVIEDLATSFDVDGAAIEDEVLEFVESLAVIGAVVPAGGAQSDRLP</sequence>
<dbReference type="RefSeq" id="WP_259480995.1">
    <property type="nucleotide sequence ID" value="NZ_BAAAQY010000007.1"/>
</dbReference>